<dbReference type="Proteomes" id="UP000002791">
    <property type="component" value="Chromosome"/>
</dbReference>
<accession>H5XC73</accession>
<evidence type="ECO:0000313" key="2">
    <source>
        <dbReference type="Proteomes" id="UP000002791"/>
    </source>
</evidence>
<reference evidence="1 2" key="1">
    <citation type="submission" date="2011-11" db="EMBL/GenBank/DDBJ databases">
        <title>The Noncontiguous Finished sequence of Saccharomonospora cyanea NA-134.</title>
        <authorList>
            <consortium name="US DOE Joint Genome Institute"/>
            <person name="Lucas S."/>
            <person name="Han J."/>
            <person name="Lapidus A."/>
            <person name="Cheng J.-F."/>
            <person name="Goodwin L."/>
            <person name="Pitluck S."/>
            <person name="Peters L."/>
            <person name="Ovchinnikova G."/>
            <person name="Lu M."/>
            <person name="Detter J.C."/>
            <person name="Han C."/>
            <person name="Tapia R."/>
            <person name="Land M."/>
            <person name="Hauser L."/>
            <person name="Kyrpides N."/>
            <person name="Ivanova N."/>
            <person name="Pagani I."/>
            <person name="Brambilla E.-M."/>
            <person name="Klenk H.-P."/>
            <person name="Woyke T."/>
        </authorList>
    </citation>
    <scope>NUCLEOTIDE SEQUENCE [LARGE SCALE GENOMIC DNA]</scope>
    <source>
        <strain evidence="1 2">NA-134</strain>
    </source>
</reference>
<evidence type="ECO:0000313" key="1">
    <source>
        <dbReference type="EMBL" id="EHR59077.1"/>
    </source>
</evidence>
<protein>
    <submittedName>
        <fullName evidence="1">Uncharacterized protein</fullName>
    </submittedName>
</protein>
<proteinExistence type="predicted"/>
<dbReference type="EMBL" id="CM001440">
    <property type="protein sequence ID" value="EHR59077.1"/>
    <property type="molecule type" value="Genomic_DNA"/>
</dbReference>
<organism evidence="1 2">
    <name type="scientific">Saccharomonospora cyanea NA-134</name>
    <dbReference type="NCBI Taxonomy" id="882082"/>
    <lineage>
        <taxon>Bacteria</taxon>
        <taxon>Bacillati</taxon>
        <taxon>Actinomycetota</taxon>
        <taxon>Actinomycetes</taxon>
        <taxon>Pseudonocardiales</taxon>
        <taxon>Pseudonocardiaceae</taxon>
        <taxon>Saccharomonospora</taxon>
    </lineage>
</organism>
<name>H5XC73_9PSEU</name>
<dbReference type="STRING" id="882082.SaccyDRAFT_0137"/>
<gene>
    <name evidence="1" type="ORF">SaccyDRAFT_0137</name>
</gene>
<dbReference type="AlphaFoldDB" id="H5XC73"/>
<dbReference type="OrthoDB" id="3699147at2"/>
<keyword evidence="2" id="KW-1185">Reference proteome</keyword>
<dbReference type="HOGENOM" id="CLU_151275_0_0_11"/>
<sequence>MSWQLKQADRLVGTITFTERDMFWHQGSFEPGPAWPEFAPLFDALNDATERGDDEALHEADEAIGAAGFVLVPPGDGPVVTEFLLSIEDDAVAVRFP</sequence>